<proteinExistence type="predicted"/>
<organism evidence="1 2">
    <name type="scientific">Avena sativa</name>
    <name type="common">Oat</name>
    <dbReference type="NCBI Taxonomy" id="4498"/>
    <lineage>
        <taxon>Eukaryota</taxon>
        <taxon>Viridiplantae</taxon>
        <taxon>Streptophyta</taxon>
        <taxon>Embryophyta</taxon>
        <taxon>Tracheophyta</taxon>
        <taxon>Spermatophyta</taxon>
        <taxon>Magnoliopsida</taxon>
        <taxon>Liliopsida</taxon>
        <taxon>Poales</taxon>
        <taxon>Poaceae</taxon>
        <taxon>BOP clade</taxon>
        <taxon>Pooideae</taxon>
        <taxon>Poodae</taxon>
        <taxon>Poeae</taxon>
        <taxon>Poeae Chloroplast Group 1 (Aveneae type)</taxon>
        <taxon>Aveninae</taxon>
        <taxon>Avena</taxon>
    </lineage>
</organism>
<name>A0ACD5WYM5_AVESA</name>
<keyword evidence="2" id="KW-1185">Reference proteome</keyword>
<dbReference type="Proteomes" id="UP001732700">
    <property type="component" value="Chromosome 4C"/>
</dbReference>
<sequence>MAMRLDSAILAVVVAFLLPLRLLSLVVRLNSSGSAGDLRRSCTALAIAAALLAAIFALPRDHVGPAGHCGASVADAREDGMGREVRLEIEQLKLQLNRLESFWENNSKTSDDKGRVSEEDGEVVKAVGLDIQGLIKEQENIKATLVKMRTEWENNSKASNDKGHVSEEHVEVVKAMGLDIQALIKEQENIKELLWSSDSTIKSVTNEVLILAAESRKMNSDVYNIWSLANSTKKTVEALHSDVKTVQVLTDESRKLGSSIRQVWSLAKDTGKKVEALYADIEKATNRCAAASYSTSSATATSSATTTLPLVPLKLPLLPVSSSMCVAAGVCLLVATSLGDADRRTRHSAASSVPPDRAKLGDGLSDADWWHERGKVTKLARCLRAVDPCRAG</sequence>
<evidence type="ECO:0000313" key="1">
    <source>
        <dbReference type="EnsemblPlants" id="AVESA.00010b.r2.4CG1320870.2.CDS"/>
    </source>
</evidence>
<reference evidence="1" key="1">
    <citation type="submission" date="2021-05" db="EMBL/GenBank/DDBJ databases">
        <authorList>
            <person name="Scholz U."/>
            <person name="Mascher M."/>
            <person name="Fiebig A."/>
        </authorList>
    </citation>
    <scope>NUCLEOTIDE SEQUENCE [LARGE SCALE GENOMIC DNA]</scope>
</reference>
<protein>
    <submittedName>
        <fullName evidence="1">Uncharacterized protein</fullName>
    </submittedName>
</protein>
<dbReference type="EnsemblPlants" id="AVESA.00010b.r2.4CG1320870.2">
    <property type="protein sequence ID" value="AVESA.00010b.r2.4CG1320870.2.CDS"/>
    <property type="gene ID" value="AVESA.00010b.r2.4CG1320870"/>
</dbReference>
<evidence type="ECO:0000313" key="2">
    <source>
        <dbReference type="Proteomes" id="UP001732700"/>
    </source>
</evidence>
<accession>A0ACD5WYM5</accession>
<reference evidence="1" key="2">
    <citation type="submission" date="2025-09" db="UniProtKB">
        <authorList>
            <consortium name="EnsemblPlants"/>
        </authorList>
    </citation>
    <scope>IDENTIFICATION</scope>
</reference>